<dbReference type="SUPFAM" id="SSF48024">
    <property type="entry name" value="N-terminal domain of DnaB helicase"/>
    <property type="match status" value="1"/>
</dbReference>
<keyword evidence="9" id="KW-0413">Isomerase</keyword>
<dbReference type="GO" id="GO:0006269">
    <property type="term" value="P:DNA replication, synthesis of primer"/>
    <property type="evidence" value="ECO:0007669"/>
    <property type="project" value="UniProtKB-UniRule"/>
</dbReference>
<feature type="coiled-coil region" evidence="14">
    <location>
        <begin position="170"/>
        <end position="197"/>
    </location>
</feature>
<dbReference type="NCBIfam" id="TIGR00665">
    <property type="entry name" value="DnaB"/>
    <property type="match status" value="1"/>
</dbReference>
<dbReference type="PANTHER" id="PTHR30153">
    <property type="entry name" value="REPLICATIVE DNA HELICASE DNAB"/>
    <property type="match status" value="1"/>
</dbReference>
<dbReference type="EC" id="5.6.2.3" evidence="12 13"/>
<keyword evidence="6 13" id="KW-0347">Helicase</keyword>
<dbReference type="PANTHER" id="PTHR30153:SF2">
    <property type="entry name" value="REPLICATIVE DNA HELICASE"/>
    <property type="match status" value="1"/>
</dbReference>
<dbReference type="GO" id="GO:1990077">
    <property type="term" value="C:primosome complex"/>
    <property type="evidence" value="ECO:0007669"/>
    <property type="project" value="UniProtKB-UniRule"/>
</dbReference>
<evidence type="ECO:0000256" key="1">
    <source>
        <dbReference type="ARBA" id="ARBA00008428"/>
    </source>
</evidence>
<dbReference type="GO" id="GO:0003677">
    <property type="term" value="F:DNA binding"/>
    <property type="evidence" value="ECO:0007669"/>
    <property type="project" value="UniProtKB-UniRule"/>
</dbReference>
<evidence type="ECO:0000256" key="2">
    <source>
        <dbReference type="ARBA" id="ARBA00022515"/>
    </source>
</evidence>
<dbReference type="Gene3D" id="1.10.860.10">
    <property type="entry name" value="DNAb Helicase, Chain A"/>
    <property type="match status" value="1"/>
</dbReference>
<dbReference type="InterPro" id="IPR016136">
    <property type="entry name" value="DNA_helicase_N/primase_C"/>
</dbReference>
<keyword evidence="14" id="KW-0175">Coiled coil</keyword>
<dbReference type="GO" id="GO:0016887">
    <property type="term" value="F:ATP hydrolysis activity"/>
    <property type="evidence" value="ECO:0007669"/>
    <property type="project" value="RHEA"/>
</dbReference>
<dbReference type="Pfam" id="PF03796">
    <property type="entry name" value="DnaB_C"/>
    <property type="match status" value="1"/>
</dbReference>
<dbReference type="GO" id="GO:0005524">
    <property type="term" value="F:ATP binding"/>
    <property type="evidence" value="ECO:0007669"/>
    <property type="project" value="UniProtKB-UniRule"/>
</dbReference>
<feature type="domain" description="SF4 helicase" evidence="16">
    <location>
        <begin position="197"/>
        <end position="473"/>
    </location>
</feature>
<keyword evidence="5 13" id="KW-0378">Hydrolase</keyword>
<name>C3JBG3_POREA</name>
<keyword evidence="3 13" id="KW-0235">DNA replication</keyword>
<sequence length="497" mass="54894">MAKNDTKGKKSKASSSQSAVTALDGHIPPQAVELERAVLGAILLQPGVMGDVATILKPESFYVRAHETIFRVIWELEANQKPIDMLTVTEELRRTDQLEEVGGAAYIANLTTSVGATANVLYHAHIVAGKATSRNLISFASEVLTKAYEDSIESEVQMQEAEAALFELSKQNIQQDIRRADSLLEETISEIQEARNIGDGISGISSGFPAIDKMTAGWQKSDLIIIAARPAMGKTAFVLSMAKNMAIDLGIPVAIFNLEMSAKQLIKRLISNVCEIPGEKLKNGQMEAYEWTQLSTKLRDIQDKPLYIDDTPSLSVFEFRTKARRLVREQHVELIIIDYLQLMNAQGMSFGNREQEVSTISRSLKILAKELNIPIIALSQLNRTLETRQGDSNSKRPQLSDLRESGAIEQDADMVCFIHRPEVYNIKVNPEDNTSTQGMGFFIISKHRNGPIGDVKLIFRGEYTKFAPYDSVNFVTIDSGIGGNFSPIALDGNSVPF</sequence>
<dbReference type="FunFam" id="3.40.50.300:FF:000076">
    <property type="entry name" value="Replicative DNA helicase"/>
    <property type="match status" value="1"/>
</dbReference>
<dbReference type="AlphaFoldDB" id="C3JBG3"/>
<evidence type="ECO:0000259" key="16">
    <source>
        <dbReference type="PROSITE" id="PS51199"/>
    </source>
</evidence>
<evidence type="ECO:0000313" key="17">
    <source>
        <dbReference type="EMBL" id="EEN82310.1"/>
    </source>
</evidence>
<evidence type="ECO:0000256" key="9">
    <source>
        <dbReference type="ARBA" id="ARBA00023235"/>
    </source>
</evidence>
<evidence type="ECO:0000256" key="10">
    <source>
        <dbReference type="ARBA" id="ARBA00044932"/>
    </source>
</evidence>
<dbReference type="SUPFAM" id="SSF52540">
    <property type="entry name" value="P-loop containing nucleoside triphosphate hydrolases"/>
    <property type="match status" value="1"/>
</dbReference>
<dbReference type="GO" id="GO:0042802">
    <property type="term" value="F:identical protein binding"/>
    <property type="evidence" value="ECO:0007669"/>
    <property type="project" value="UniProtKB-ARBA"/>
</dbReference>
<gene>
    <name evidence="17" type="primary">dnaB</name>
    <name evidence="17" type="ORF">POREN0001_1697</name>
</gene>
<dbReference type="RefSeq" id="WP_004334062.1">
    <property type="nucleotide sequence ID" value="NZ_ACNN01000026.1"/>
</dbReference>
<accession>C3JBG3</accession>
<dbReference type="GO" id="GO:0043139">
    <property type="term" value="F:5'-3' DNA helicase activity"/>
    <property type="evidence" value="ECO:0007669"/>
    <property type="project" value="UniProtKB-EC"/>
</dbReference>
<evidence type="ECO:0000256" key="11">
    <source>
        <dbReference type="ARBA" id="ARBA00048954"/>
    </source>
</evidence>
<reference evidence="17 18" key="1">
    <citation type="submission" date="2009-04" db="EMBL/GenBank/DDBJ databases">
        <authorList>
            <person name="Sebastian Y."/>
            <person name="Madupu R."/>
            <person name="Durkin A.S."/>
            <person name="Torralba M."/>
            <person name="Methe B."/>
            <person name="Sutton G.G."/>
            <person name="Strausberg R.L."/>
            <person name="Nelson K.E."/>
        </authorList>
    </citation>
    <scope>NUCLEOTIDE SEQUENCE [LARGE SCALE GENOMIC DNA]</scope>
    <source>
        <strain evidence="18">ATCC 35406 / DSM 24491 / JCM 8526 / CCUG 16442 / BCRC 14492 / NCTC 13058 / HG 370</strain>
    </source>
</reference>
<evidence type="ECO:0000256" key="6">
    <source>
        <dbReference type="ARBA" id="ARBA00022806"/>
    </source>
</evidence>
<dbReference type="GO" id="GO:0005829">
    <property type="term" value="C:cytosol"/>
    <property type="evidence" value="ECO:0007669"/>
    <property type="project" value="TreeGrafter"/>
</dbReference>
<comment type="caution">
    <text evidence="17">The sequence shown here is derived from an EMBL/GenBank/DDBJ whole genome shotgun (WGS) entry which is preliminary data.</text>
</comment>
<evidence type="ECO:0000256" key="8">
    <source>
        <dbReference type="ARBA" id="ARBA00023125"/>
    </source>
</evidence>
<keyword evidence="2 13" id="KW-0639">Primosome</keyword>
<protein>
    <recommendedName>
        <fullName evidence="12 13">Replicative DNA helicase</fullName>
        <ecNumber evidence="12 13">5.6.2.3</ecNumber>
    </recommendedName>
</protein>
<organism evidence="17 18">
    <name type="scientific">Porphyromonas endodontalis (strain ATCC 35406 / DSM 24491 / JCM 8526 / CCUG 16442 / BCRC 14492 / NCTC 13058 / HG 370)</name>
    <name type="common">Bacteroides endodontalis</name>
    <dbReference type="NCBI Taxonomy" id="553175"/>
    <lineage>
        <taxon>Bacteria</taxon>
        <taxon>Pseudomonadati</taxon>
        <taxon>Bacteroidota</taxon>
        <taxon>Bacteroidia</taxon>
        <taxon>Bacteroidales</taxon>
        <taxon>Porphyromonadaceae</taxon>
        <taxon>Porphyromonas</taxon>
    </lineage>
</organism>
<dbReference type="CDD" id="cd00984">
    <property type="entry name" value="DnaB_C"/>
    <property type="match status" value="1"/>
</dbReference>
<keyword evidence="7 13" id="KW-0067">ATP-binding</keyword>
<proteinExistence type="inferred from homology"/>
<dbReference type="InterPro" id="IPR007693">
    <property type="entry name" value="DNA_helicase_DnaB-like_N"/>
</dbReference>
<evidence type="ECO:0000256" key="5">
    <source>
        <dbReference type="ARBA" id="ARBA00022801"/>
    </source>
</evidence>
<evidence type="ECO:0000256" key="4">
    <source>
        <dbReference type="ARBA" id="ARBA00022741"/>
    </source>
</evidence>
<keyword evidence="8 13" id="KW-0238">DNA-binding</keyword>
<comment type="catalytic activity">
    <reaction evidence="11 13">
        <text>ATP + H2O = ADP + phosphate + H(+)</text>
        <dbReference type="Rhea" id="RHEA:13065"/>
        <dbReference type="ChEBI" id="CHEBI:15377"/>
        <dbReference type="ChEBI" id="CHEBI:15378"/>
        <dbReference type="ChEBI" id="CHEBI:30616"/>
        <dbReference type="ChEBI" id="CHEBI:43474"/>
        <dbReference type="ChEBI" id="CHEBI:456216"/>
        <dbReference type="EC" id="5.6.2.3"/>
    </reaction>
</comment>
<comment type="similarity">
    <text evidence="1 13">Belongs to the helicase family. DnaB subfamily.</text>
</comment>
<evidence type="ECO:0000256" key="14">
    <source>
        <dbReference type="SAM" id="Coils"/>
    </source>
</evidence>
<evidence type="ECO:0000256" key="3">
    <source>
        <dbReference type="ARBA" id="ARBA00022705"/>
    </source>
</evidence>
<evidence type="ECO:0000256" key="13">
    <source>
        <dbReference type="RuleBase" id="RU362085"/>
    </source>
</evidence>
<dbReference type="PROSITE" id="PS51199">
    <property type="entry name" value="SF4_HELICASE"/>
    <property type="match status" value="1"/>
</dbReference>
<dbReference type="GeneID" id="93366097"/>
<evidence type="ECO:0000256" key="15">
    <source>
        <dbReference type="SAM" id="MobiDB-lite"/>
    </source>
</evidence>
<dbReference type="Pfam" id="PF00772">
    <property type="entry name" value="DnaB"/>
    <property type="match status" value="1"/>
</dbReference>
<comment type="function">
    <text evidence="10 13">The main replicative DNA helicase, it participates in initiation and elongation during chromosome replication. Travels ahead of the DNA replisome, separating dsDNA into templates for DNA synthesis. A processive ATP-dependent 5'-3' DNA helicase it has DNA-dependent ATPase activity.</text>
</comment>
<feature type="region of interest" description="Disordered" evidence="15">
    <location>
        <begin position="1"/>
        <end position="22"/>
    </location>
</feature>
<dbReference type="InterPro" id="IPR007694">
    <property type="entry name" value="DNA_helicase_DnaB-like_C"/>
</dbReference>
<dbReference type="InterPro" id="IPR027417">
    <property type="entry name" value="P-loop_NTPase"/>
</dbReference>
<dbReference type="STRING" id="553175.POREN0001_1697"/>
<evidence type="ECO:0000256" key="12">
    <source>
        <dbReference type="NCBIfam" id="TIGR00665"/>
    </source>
</evidence>
<dbReference type="eggNOG" id="COG0305">
    <property type="taxonomic scope" value="Bacteria"/>
</dbReference>
<keyword evidence="4 13" id="KW-0547">Nucleotide-binding</keyword>
<dbReference type="FunFam" id="1.10.860.10:FF:000001">
    <property type="entry name" value="Replicative DNA helicase"/>
    <property type="match status" value="1"/>
</dbReference>
<dbReference type="InterPro" id="IPR007692">
    <property type="entry name" value="DNA_helicase_DnaB"/>
</dbReference>
<evidence type="ECO:0000313" key="18">
    <source>
        <dbReference type="Proteomes" id="UP000004295"/>
    </source>
</evidence>
<evidence type="ECO:0000256" key="7">
    <source>
        <dbReference type="ARBA" id="ARBA00022840"/>
    </source>
</evidence>
<keyword evidence="18" id="KW-1185">Reference proteome</keyword>
<dbReference type="InterPro" id="IPR036185">
    <property type="entry name" value="DNA_heli_DnaB-like_N_sf"/>
</dbReference>
<dbReference type="EMBL" id="ACNN01000026">
    <property type="protein sequence ID" value="EEN82310.1"/>
    <property type="molecule type" value="Genomic_DNA"/>
</dbReference>
<dbReference type="Proteomes" id="UP000004295">
    <property type="component" value="Unassembled WGS sequence"/>
</dbReference>
<dbReference type="Gene3D" id="3.40.50.300">
    <property type="entry name" value="P-loop containing nucleotide triphosphate hydrolases"/>
    <property type="match status" value="1"/>
</dbReference>